<organism evidence="2 3">
    <name type="scientific">Agrilutibacter solisilvae</name>
    <dbReference type="NCBI Taxonomy" id="2763317"/>
    <lineage>
        <taxon>Bacteria</taxon>
        <taxon>Pseudomonadati</taxon>
        <taxon>Pseudomonadota</taxon>
        <taxon>Gammaproteobacteria</taxon>
        <taxon>Lysobacterales</taxon>
        <taxon>Lysobacteraceae</taxon>
        <taxon>Agrilutibacter</taxon>
    </lineage>
</organism>
<protein>
    <recommendedName>
        <fullName evidence="4">Secreted protein</fullName>
    </recommendedName>
</protein>
<evidence type="ECO:0000313" key="3">
    <source>
        <dbReference type="Proteomes" id="UP000639274"/>
    </source>
</evidence>
<keyword evidence="1" id="KW-0732">Signal</keyword>
<proteinExistence type="predicted"/>
<dbReference type="Proteomes" id="UP000639274">
    <property type="component" value="Chromosome"/>
</dbReference>
<evidence type="ECO:0000313" key="2">
    <source>
        <dbReference type="EMBL" id="QSX76912.1"/>
    </source>
</evidence>
<feature type="chain" id="PRO_5036779757" description="Secreted protein" evidence="1">
    <location>
        <begin position="19"/>
        <end position="125"/>
    </location>
</feature>
<evidence type="ECO:0000256" key="1">
    <source>
        <dbReference type="SAM" id="SignalP"/>
    </source>
</evidence>
<reference evidence="2 3" key="1">
    <citation type="submission" date="2021-03" db="EMBL/GenBank/DDBJ databases">
        <title>Lysobacter sp. nov. isolated from soil of gangwondo yeongwol, south Korea.</title>
        <authorList>
            <person name="Kim K.R."/>
            <person name="Kim K.H."/>
            <person name="Jeon C.O."/>
        </authorList>
    </citation>
    <scope>NUCLEOTIDE SEQUENCE [LARGE SCALE GENOMIC DNA]</scope>
    <source>
        <strain evidence="2 3">R19</strain>
    </source>
</reference>
<gene>
    <name evidence="2" type="ORF">I8J32_008725</name>
</gene>
<feature type="signal peptide" evidence="1">
    <location>
        <begin position="1"/>
        <end position="18"/>
    </location>
</feature>
<dbReference type="RefSeq" id="WP_200610924.1">
    <property type="nucleotide sequence ID" value="NZ_CP071518.1"/>
</dbReference>
<dbReference type="KEGG" id="lsf:I8J32_008725"/>
<evidence type="ECO:0008006" key="4">
    <source>
        <dbReference type="Google" id="ProtNLM"/>
    </source>
</evidence>
<dbReference type="EMBL" id="CP071518">
    <property type="protein sequence ID" value="QSX76912.1"/>
    <property type="molecule type" value="Genomic_DNA"/>
</dbReference>
<accession>A0A975AQN3</accession>
<keyword evidence="3" id="KW-1185">Reference proteome</keyword>
<name>A0A975AQN3_9GAMM</name>
<dbReference type="AlphaFoldDB" id="A0A975AQN3"/>
<sequence length="125" mass="12887">MTAALTVSATLIAGAALAGGTEEKRLCHNIGGPRDLGANCEATGFCTFIMPNGSTIVFTEDQFLGILIGANSSSALAAHLAHGDGWAWGIYDPPLHLASVVGPHKESNVECVATRVVYQPPEPGN</sequence>